<dbReference type="NCBIfam" id="NF045761">
    <property type="entry name" value="NAMPUrTaseMurU"/>
    <property type="match status" value="1"/>
</dbReference>
<gene>
    <name evidence="4" type="ORF">LMS43_14815</name>
</gene>
<accession>A0ABT8EMT5</accession>
<feature type="domain" description="Nucleotidyl transferase" evidence="3">
    <location>
        <begin position="3"/>
        <end position="230"/>
    </location>
</feature>
<dbReference type="Gene3D" id="3.90.550.10">
    <property type="entry name" value="Spore Coat Polysaccharide Biosynthesis Protein SpsA, Chain A"/>
    <property type="match status" value="1"/>
</dbReference>
<dbReference type="InterPro" id="IPR029044">
    <property type="entry name" value="Nucleotide-diphossugar_trans"/>
</dbReference>
<dbReference type="CDD" id="cd06422">
    <property type="entry name" value="NTP_transferase_like_1"/>
    <property type="match status" value="1"/>
</dbReference>
<evidence type="ECO:0000256" key="2">
    <source>
        <dbReference type="ARBA" id="ARBA00022695"/>
    </source>
</evidence>
<sequence length="237" mass="26085">MRAMILAAGRGERMRPLTDIRPKPLIQAGDKALISWNIEKLVQAGICDIIINHAWLGQQIVDYLGNGHAYGATLHYSAENPALETAGGIAQALPFFEDQPFLVINADIWTDWDACQAFDMAAQLMPQDLASLLLVPNPEHHPEGDFGVQSDSAYLCPKDRPNSSAYTLSGIGVYKPELFASIPAKQSAKSATLLHQAIAQSRIKGFIHPGYWIDVGTVERLHQLEQHLESKQGSRYT</sequence>
<reference evidence="4" key="1">
    <citation type="submission" date="2021-11" db="EMBL/GenBank/DDBJ databases">
        <title>Draft genome sequence of Alcaligenes endophyticus type strain CCUG 75668T.</title>
        <authorList>
            <person name="Salva-Serra F."/>
            <person name="Duran R.E."/>
            <person name="Seeger M."/>
            <person name="Moore E.R.B."/>
            <person name="Jaen-Luchoro D."/>
        </authorList>
    </citation>
    <scope>NUCLEOTIDE SEQUENCE</scope>
    <source>
        <strain evidence="4">CCUG 75668</strain>
    </source>
</reference>
<dbReference type="Pfam" id="PF00483">
    <property type="entry name" value="NTP_transferase"/>
    <property type="match status" value="1"/>
</dbReference>
<evidence type="ECO:0000256" key="1">
    <source>
        <dbReference type="ARBA" id="ARBA00022679"/>
    </source>
</evidence>
<name>A0ABT8EMT5_9BURK</name>
<dbReference type="RefSeq" id="WP_266123908.1">
    <property type="nucleotide sequence ID" value="NZ_JAJHNU010000005.1"/>
</dbReference>
<dbReference type="InterPro" id="IPR005835">
    <property type="entry name" value="NTP_transferase_dom"/>
</dbReference>
<evidence type="ECO:0000259" key="3">
    <source>
        <dbReference type="Pfam" id="PF00483"/>
    </source>
</evidence>
<proteinExistence type="predicted"/>
<comment type="caution">
    <text evidence="4">The sequence shown here is derived from an EMBL/GenBank/DDBJ whole genome shotgun (WGS) entry which is preliminary data.</text>
</comment>
<evidence type="ECO:0000313" key="4">
    <source>
        <dbReference type="EMBL" id="MDN4122563.1"/>
    </source>
</evidence>
<keyword evidence="5" id="KW-1185">Reference proteome</keyword>
<protein>
    <submittedName>
        <fullName evidence="4">Nucleotidyltransferase family protein</fullName>
    </submittedName>
</protein>
<dbReference type="Proteomes" id="UP001168613">
    <property type="component" value="Unassembled WGS sequence"/>
</dbReference>
<evidence type="ECO:0000313" key="5">
    <source>
        <dbReference type="Proteomes" id="UP001168613"/>
    </source>
</evidence>
<dbReference type="PANTHER" id="PTHR43584">
    <property type="entry name" value="NUCLEOTIDYL TRANSFERASE"/>
    <property type="match status" value="1"/>
</dbReference>
<dbReference type="InterPro" id="IPR050065">
    <property type="entry name" value="GlmU-like"/>
</dbReference>
<dbReference type="EMBL" id="JAJHNU010000005">
    <property type="protein sequence ID" value="MDN4122563.1"/>
    <property type="molecule type" value="Genomic_DNA"/>
</dbReference>
<organism evidence="4 5">
    <name type="scientific">Alcaligenes endophyticus</name>
    <dbReference type="NCBI Taxonomy" id="1929088"/>
    <lineage>
        <taxon>Bacteria</taxon>
        <taxon>Pseudomonadati</taxon>
        <taxon>Pseudomonadota</taxon>
        <taxon>Betaproteobacteria</taxon>
        <taxon>Burkholderiales</taxon>
        <taxon>Alcaligenaceae</taxon>
        <taxon>Alcaligenes</taxon>
    </lineage>
</organism>
<keyword evidence="1" id="KW-0808">Transferase</keyword>
<keyword evidence="2" id="KW-0548">Nucleotidyltransferase</keyword>
<dbReference type="SUPFAM" id="SSF53448">
    <property type="entry name" value="Nucleotide-diphospho-sugar transferases"/>
    <property type="match status" value="1"/>
</dbReference>
<dbReference type="PANTHER" id="PTHR43584:SF8">
    <property type="entry name" value="N-ACETYLMURAMATE ALPHA-1-PHOSPHATE URIDYLYLTRANSFERASE"/>
    <property type="match status" value="1"/>
</dbReference>
<dbReference type="InterPro" id="IPR054790">
    <property type="entry name" value="MurU"/>
</dbReference>